<dbReference type="Proteomes" id="UP001501074">
    <property type="component" value="Unassembled WGS sequence"/>
</dbReference>
<comment type="caution">
    <text evidence="1">The sequence shown here is derived from an EMBL/GenBank/DDBJ whole genome shotgun (WGS) entry which is preliminary data.</text>
</comment>
<protein>
    <submittedName>
        <fullName evidence="1">Uncharacterized protein</fullName>
    </submittedName>
</protein>
<sequence length="184" mass="20117">MRLIPRRPKRAVMPDGMEQALGLDEPGTARLLAWSVLVGGGAAAATVRDLRIVTPRGERMVHTWDAVDRAVWDQDSRMLVIWWVHSRKTTPLEIQDDVGRLPEVVRERVQSSVVLSASVPMRRGKPAKVALRRDPDGRLLAQSLLPPGLRADAPDLKPVIDQALADLWAEAGEQGLNAGAPPAI</sequence>
<accession>A0ABP7A3P3</accession>
<keyword evidence="2" id="KW-1185">Reference proteome</keyword>
<evidence type="ECO:0000313" key="1">
    <source>
        <dbReference type="EMBL" id="GAA3624269.1"/>
    </source>
</evidence>
<evidence type="ECO:0000313" key="2">
    <source>
        <dbReference type="Proteomes" id="UP001501074"/>
    </source>
</evidence>
<proteinExistence type="predicted"/>
<dbReference type="EMBL" id="BAAAZO010000009">
    <property type="protein sequence ID" value="GAA3624269.1"/>
    <property type="molecule type" value="Genomic_DNA"/>
</dbReference>
<name>A0ABP7A3P3_9ACTN</name>
<dbReference type="RefSeq" id="WP_231487744.1">
    <property type="nucleotide sequence ID" value="NZ_BAAAZO010000009.1"/>
</dbReference>
<gene>
    <name evidence="1" type="ORF">GCM10022223_46650</name>
</gene>
<reference evidence="2" key="1">
    <citation type="journal article" date="2019" name="Int. J. Syst. Evol. Microbiol.">
        <title>The Global Catalogue of Microorganisms (GCM) 10K type strain sequencing project: providing services to taxonomists for standard genome sequencing and annotation.</title>
        <authorList>
            <consortium name="The Broad Institute Genomics Platform"/>
            <consortium name="The Broad Institute Genome Sequencing Center for Infectious Disease"/>
            <person name="Wu L."/>
            <person name="Ma J."/>
        </authorList>
    </citation>
    <scope>NUCLEOTIDE SEQUENCE [LARGE SCALE GENOMIC DNA]</scope>
    <source>
        <strain evidence="2">JCM 16902</strain>
    </source>
</reference>
<organism evidence="1 2">
    <name type="scientific">Kineosporia mesophila</name>
    <dbReference type="NCBI Taxonomy" id="566012"/>
    <lineage>
        <taxon>Bacteria</taxon>
        <taxon>Bacillati</taxon>
        <taxon>Actinomycetota</taxon>
        <taxon>Actinomycetes</taxon>
        <taxon>Kineosporiales</taxon>
        <taxon>Kineosporiaceae</taxon>
        <taxon>Kineosporia</taxon>
    </lineage>
</organism>